<evidence type="ECO:0000256" key="1">
    <source>
        <dbReference type="SAM" id="Phobius"/>
    </source>
</evidence>
<dbReference type="RefSeq" id="WP_091544155.1">
    <property type="nucleotide sequence ID" value="NZ_FMUS01000017.1"/>
</dbReference>
<feature type="transmembrane region" description="Helical" evidence="1">
    <location>
        <begin position="64"/>
        <end position="88"/>
    </location>
</feature>
<dbReference type="PIRSF" id="PIRSF027391">
    <property type="entry name" value="Hpre_diP_synt_I"/>
    <property type="match status" value="1"/>
</dbReference>
<feature type="transmembrane region" description="Helical" evidence="1">
    <location>
        <begin position="100"/>
        <end position="124"/>
    </location>
</feature>
<dbReference type="InterPro" id="IPR010898">
    <property type="entry name" value="Hpre_diP_synth_I"/>
</dbReference>
<keyword evidence="3" id="KW-1185">Reference proteome</keyword>
<accession>A0A1G5J1D2</accession>
<dbReference type="EMBL" id="FMUS01000017">
    <property type="protein sequence ID" value="SCY82087.1"/>
    <property type="molecule type" value="Genomic_DNA"/>
</dbReference>
<feature type="transmembrane region" description="Helical" evidence="1">
    <location>
        <begin position="6"/>
        <end position="22"/>
    </location>
</feature>
<dbReference type="AlphaFoldDB" id="A0A1G5J1D2"/>
<dbReference type="InterPro" id="IPR014535">
    <property type="entry name" value="Hpre_diP_synt_I"/>
</dbReference>
<keyword evidence="1" id="KW-0812">Transmembrane</keyword>
<sequence length="189" mass="20245">MNTKLIARFGLLIAVALVLGYFERFIPIASGLPGVKLGLANTVLLYALYLMNVKNAFGLMLIKVLMSGLLFAGVNGMLYSFAGGLLSLSMMVLIKRLENVGIVGVSVIGAAFHNVGQLMVASMVVQTKGVIFYMPILLVSAIITGTLTGIISKYVFKGLSAASLHPSRLNSNEIGVTNEYLKKHSTKYL</sequence>
<dbReference type="Pfam" id="PF07456">
    <property type="entry name" value="Hpre_diP_synt_I"/>
    <property type="match status" value="1"/>
</dbReference>
<evidence type="ECO:0000313" key="3">
    <source>
        <dbReference type="Proteomes" id="UP000198636"/>
    </source>
</evidence>
<keyword evidence="1" id="KW-1133">Transmembrane helix</keyword>
<feature type="transmembrane region" description="Helical" evidence="1">
    <location>
        <begin position="34"/>
        <end position="52"/>
    </location>
</feature>
<feature type="transmembrane region" description="Helical" evidence="1">
    <location>
        <begin position="130"/>
        <end position="151"/>
    </location>
</feature>
<protein>
    <submittedName>
        <fullName evidence="2">Heptaprenyl diphosphate synthase</fullName>
    </submittedName>
</protein>
<dbReference type="Proteomes" id="UP000198636">
    <property type="component" value="Unassembled WGS sequence"/>
</dbReference>
<dbReference type="STRING" id="1120976.SAMN03080606_02610"/>
<reference evidence="2 3" key="1">
    <citation type="submission" date="2016-10" db="EMBL/GenBank/DDBJ databases">
        <authorList>
            <person name="de Groot N.N."/>
        </authorList>
    </citation>
    <scope>NUCLEOTIDE SEQUENCE [LARGE SCALE GENOMIC DNA]</scope>
    <source>
        <strain evidence="2 3">DSM 18978</strain>
    </source>
</reference>
<evidence type="ECO:0000313" key="2">
    <source>
        <dbReference type="EMBL" id="SCY82087.1"/>
    </source>
</evidence>
<proteinExistence type="predicted"/>
<keyword evidence="1" id="KW-0472">Membrane</keyword>
<dbReference type="OrthoDB" id="9799095at2"/>
<organism evidence="2 3">
    <name type="scientific">Alkaliphilus peptidifermentans DSM 18978</name>
    <dbReference type="NCBI Taxonomy" id="1120976"/>
    <lineage>
        <taxon>Bacteria</taxon>
        <taxon>Bacillati</taxon>
        <taxon>Bacillota</taxon>
        <taxon>Clostridia</taxon>
        <taxon>Peptostreptococcales</taxon>
        <taxon>Natronincolaceae</taxon>
        <taxon>Alkaliphilus</taxon>
    </lineage>
</organism>
<name>A0A1G5J1D2_9FIRM</name>
<dbReference type="Gene3D" id="1.10.1760.20">
    <property type="match status" value="1"/>
</dbReference>
<gene>
    <name evidence="2" type="ORF">SAMN03080606_02610</name>
</gene>